<keyword evidence="3" id="KW-1185">Reference proteome</keyword>
<comment type="caution">
    <text evidence="2">The sequence shown here is derived from an EMBL/GenBank/DDBJ whole genome shotgun (WGS) entry which is preliminary data.</text>
</comment>
<protein>
    <submittedName>
        <fullName evidence="2">Uncharacterized protein</fullName>
    </submittedName>
</protein>
<feature type="compositionally biased region" description="Polar residues" evidence="1">
    <location>
        <begin position="1"/>
        <end position="15"/>
    </location>
</feature>
<name>A0AAD6GPY2_9EURO</name>
<dbReference type="InterPro" id="IPR011990">
    <property type="entry name" value="TPR-like_helical_dom_sf"/>
</dbReference>
<evidence type="ECO:0000313" key="3">
    <source>
        <dbReference type="Proteomes" id="UP001216150"/>
    </source>
</evidence>
<feature type="compositionally biased region" description="Basic and acidic residues" evidence="1">
    <location>
        <begin position="17"/>
        <end position="41"/>
    </location>
</feature>
<evidence type="ECO:0000313" key="2">
    <source>
        <dbReference type="EMBL" id="KAJ5581337.1"/>
    </source>
</evidence>
<feature type="region of interest" description="Disordered" evidence="1">
    <location>
        <begin position="1"/>
        <end position="41"/>
    </location>
</feature>
<dbReference type="Proteomes" id="UP001216150">
    <property type="component" value="Unassembled WGS sequence"/>
</dbReference>
<dbReference type="SUPFAM" id="SSF48452">
    <property type="entry name" value="TPR-like"/>
    <property type="match status" value="1"/>
</dbReference>
<dbReference type="EMBL" id="JAQJAC010000006">
    <property type="protein sequence ID" value="KAJ5581337.1"/>
    <property type="molecule type" value="Genomic_DNA"/>
</dbReference>
<organism evidence="2 3">
    <name type="scientific">Penicillium hetheringtonii</name>
    <dbReference type="NCBI Taxonomy" id="911720"/>
    <lineage>
        <taxon>Eukaryota</taxon>
        <taxon>Fungi</taxon>
        <taxon>Dikarya</taxon>
        <taxon>Ascomycota</taxon>
        <taxon>Pezizomycotina</taxon>
        <taxon>Eurotiomycetes</taxon>
        <taxon>Eurotiomycetidae</taxon>
        <taxon>Eurotiales</taxon>
        <taxon>Aspergillaceae</taxon>
        <taxon>Penicillium</taxon>
    </lineage>
</organism>
<gene>
    <name evidence="2" type="ORF">N7450_007638</name>
</gene>
<accession>A0AAD6GPY2</accession>
<sequence>MESRYRLSTATQHLQRPSKDVHEARQDSEVKNSVKKPLDDKSSCSLSLCHMKYKLENAQDDTKEHIEDYMQLSSILFPTDGIQKSNPTLRLSWAFVTILEYFQHDQRKAKREIRHALELAQNLNDTHAIARCFYWLGRIAFCGGRFHKAFYYFEKAKPNLDSRISNEEDTVDLYLLLCSPNVSQEYRKRLLLEYNLSVAELCFNPENQRDANDRASLQFQSCRKRKREQHDIAVIFRPSSRYHSRYKHMGDRQINQKKSHMACNVVWMIPNTDDLNKNQHPESLVNNGILDPANSEQMLHIESGEQIPSPLRTQISFIPLARQKRAFTFRCYHVGLSGPRARSFGIFPLQSGEPALSIEEGNILADAMKEKIVTMAYLRRERGFLMERASICMRQAAETKDGKQSLQ</sequence>
<evidence type="ECO:0000256" key="1">
    <source>
        <dbReference type="SAM" id="MobiDB-lite"/>
    </source>
</evidence>
<dbReference type="Gene3D" id="1.25.40.10">
    <property type="entry name" value="Tetratricopeptide repeat domain"/>
    <property type="match status" value="1"/>
</dbReference>
<proteinExistence type="predicted"/>
<dbReference type="AlphaFoldDB" id="A0AAD6GPY2"/>
<reference evidence="2 3" key="1">
    <citation type="journal article" date="2023" name="IMA Fungus">
        <title>Comparative genomic study of the Penicillium genus elucidates a diverse pangenome and 15 lateral gene transfer events.</title>
        <authorList>
            <person name="Petersen C."/>
            <person name="Sorensen T."/>
            <person name="Nielsen M.R."/>
            <person name="Sondergaard T.E."/>
            <person name="Sorensen J.L."/>
            <person name="Fitzpatrick D.A."/>
            <person name="Frisvad J.C."/>
            <person name="Nielsen K.L."/>
        </authorList>
    </citation>
    <scope>NUCLEOTIDE SEQUENCE [LARGE SCALE GENOMIC DNA]</scope>
    <source>
        <strain evidence="2 3">IBT 29057</strain>
    </source>
</reference>